<dbReference type="AlphaFoldDB" id="A0AAP3E2Q6"/>
<feature type="domain" description="DUF7344" evidence="1">
    <location>
        <begin position="20"/>
        <end position="93"/>
    </location>
</feature>
<dbReference type="EMBL" id="JAOPKA010000011">
    <property type="protein sequence ID" value="MCU4742926.1"/>
    <property type="molecule type" value="Genomic_DNA"/>
</dbReference>
<dbReference type="Proteomes" id="UP001320972">
    <property type="component" value="Unassembled WGS sequence"/>
</dbReference>
<evidence type="ECO:0000313" key="3">
    <source>
        <dbReference type="EMBL" id="MCU4974745.1"/>
    </source>
</evidence>
<dbReference type="EMBL" id="JAOPKB010000013">
    <property type="protein sequence ID" value="MCU4974745.1"/>
    <property type="molecule type" value="Genomic_DNA"/>
</dbReference>
<dbReference type="Proteomes" id="UP001321018">
    <property type="component" value="Unassembled WGS sequence"/>
</dbReference>
<gene>
    <name evidence="3" type="ORF">OB955_18660</name>
    <name evidence="2" type="ORF">OB960_16180</name>
</gene>
<dbReference type="Gene3D" id="1.10.10.10">
    <property type="entry name" value="Winged helix-like DNA-binding domain superfamily/Winged helix DNA-binding domain"/>
    <property type="match status" value="1"/>
</dbReference>
<evidence type="ECO:0000313" key="2">
    <source>
        <dbReference type="EMBL" id="MCU4742926.1"/>
    </source>
</evidence>
<dbReference type="InterPro" id="IPR036388">
    <property type="entry name" value="WH-like_DNA-bd_sf"/>
</dbReference>
<accession>A0AAP3E2Q6</accession>
<protein>
    <recommendedName>
        <fullName evidence="1">DUF7344 domain-containing protein</fullName>
    </recommendedName>
</protein>
<reference evidence="2 4" key="1">
    <citation type="submission" date="2022-09" db="EMBL/GenBank/DDBJ databases">
        <title>Enrichment on poylsaccharides allowed isolation of novel metabolic and taxonomic groups of Haloarchaea.</title>
        <authorList>
            <person name="Sorokin D.Y."/>
            <person name="Elcheninov A.G."/>
            <person name="Khizhniak T.V."/>
            <person name="Kolganova T.V."/>
            <person name="Kublanov I.V."/>
        </authorList>
    </citation>
    <scope>NUCLEOTIDE SEQUENCE</scope>
    <source>
        <strain evidence="3 4">AArc-m2/3/4</strain>
        <strain evidence="2">AArc-xg1-1</strain>
    </source>
</reference>
<dbReference type="RefSeq" id="WP_338004734.1">
    <property type="nucleotide sequence ID" value="NZ_JAOPKA010000011.1"/>
</dbReference>
<keyword evidence="4" id="KW-1185">Reference proteome</keyword>
<evidence type="ECO:0000259" key="1">
    <source>
        <dbReference type="Pfam" id="PF24035"/>
    </source>
</evidence>
<evidence type="ECO:0000313" key="5">
    <source>
        <dbReference type="Proteomes" id="UP001321018"/>
    </source>
</evidence>
<dbReference type="InterPro" id="IPR055768">
    <property type="entry name" value="DUF7344"/>
</dbReference>
<dbReference type="Pfam" id="PF24035">
    <property type="entry name" value="DUF7344"/>
    <property type="match status" value="1"/>
</dbReference>
<proteinExistence type="predicted"/>
<name>A0AAP3E2Q6_9EURY</name>
<evidence type="ECO:0000313" key="4">
    <source>
        <dbReference type="Proteomes" id="UP001320972"/>
    </source>
</evidence>
<organism evidence="2 5">
    <name type="scientific">Natronoglomus mannanivorans</name>
    <dbReference type="NCBI Taxonomy" id="2979990"/>
    <lineage>
        <taxon>Archaea</taxon>
        <taxon>Methanobacteriati</taxon>
        <taxon>Methanobacteriota</taxon>
        <taxon>Stenosarchaea group</taxon>
        <taxon>Halobacteria</taxon>
        <taxon>Halobacteriales</taxon>
        <taxon>Natrialbaceae</taxon>
        <taxon>Natronoglomus</taxon>
    </lineage>
</organism>
<comment type="caution">
    <text evidence="2">The sequence shown here is derived from an EMBL/GenBank/DDBJ whole genome shotgun (WGS) entry which is preliminary data.</text>
</comment>
<sequence length="115" mass="13585">MTEIRGKIDGQHGPPLDDFFEAMADRHRRHVLYYFREHDEDVASTADLVSFLLEHDSDRPERETVATRLHHVTLPKLADCGLLEYDPRSETVRYRDDHRFEDCIDHSAWTEFQST</sequence>